<dbReference type="Pfam" id="PF06527">
    <property type="entry name" value="TniQ"/>
    <property type="match status" value="1"/>
</dbReference>
<reference evidence="2 3" key="1">
    <citation type="submission" date="2017-12" db="EMBL/GenBank/DDBJ databases">
        <title>Isolation and characterization of an aerobic denitrifying Pseudomonas monteilii CY06 from aquaculture ponds.</title>
        <authorList>
            <person name="Ma Q."/>
            <person name="Cai Y."/>
            <person name="He Z."/>
        </authorList>
    </citation>
    <scope>NUCLEOTIDE SEQUENCE [LARGE SCALE GENOMIC DNA]</scope>
    <source>
        <strain evidence="2 3">CY06</strain>
    </source>
</reference>
<dbReference type="RefSeq" id="WP_101195992.1">
    <property type="nucleotide sequence ID" value="NZ_PJCG01000003.1"/>
</dbReference>
<dbReference type="AlphaFoldDB" id="A0A2N1IY54"/>
<dbReference type="Proteomes" id="UP000233399">
    <property type="component" value="Unassembled WGS sequence"/>
</dbReference>
<evidence type="ECO:0000313" key="3">
    <source>
        <dbReference type="Proteomes" id="UP000233399"/>
    </source>
</evidence>
<protein>
    <recommendedName>
        <fullName evidence="1">TniQ domain-containing protein</fullName>
    </recommendedName>
</protein>
<evidence type="ECO:0000313" key="2">
    <source>
        <dbReference type="EMBL" id="PKI25665.1"/>
    </source>
</evidence>
<proteinExistence type="predicted"/>
<dbReference type="InterPro" id="IPR009492">
    <property type="entry name" value="TniQ"/>
</dbReference>
<feature type="domain" description="TniQ" evidence="1">
    <location>
        <begin position="6"/>
        <end position="114"/>
    </location>
</feature>
<sequence>MFGLLINPRPHRDESLSGYLHRLAKENGLTGTDTLKAFKWAEESEVKEWIRQFDSPRSWDEAAVELRTPKTRPFKIWSVRSTKFCAQCLADGGYWRETWEITMVTSCTYHRTELLDCCPHCSAKTCQSAMLDNSCKACGMPLSGREFEGYARCASEPCQWLSLALENSFYSPHVPNAHGLSGLSYKDLHELAARLAVRRTRAQTLMQLRVPEIAAVSVSRKLADAAARILMDWPTAFRQLLSALKDTHSNNGDWKLSSAFGPIYRDIHHDLNASCFSFVRDEFESYLLEEWTAPLANRNRYLSHDTVESHHWVPVQTGARATGLSRAAVVTLCQRGLVDHREIEKGSRSLRVVHLPQLQEVSNHQNAAVTLEGAAKILAISKTRVRQLLSAGLLEFFGEHKTSRSPWLVARASLDELVPGGVDLVTDSELVSINFIAKHYLPAGGGLVELLQAINSGALQAYRNDEDEPVALGQLLMMPADITLWLEERFQGSDLEFAGVSVPKAAVILGIKEEVAYACVRLGLLKSNLSKIGRSTQHRVTPKAIETFRRKYILGPEIAAYLGMSPKDSLRHLWDIRFRPVAGPTLVSASCRQYVWSRSKKLIDYLTWRAGHGSDAEATLG</sequence>
<name>A0A2N1IY54_9PSED</name>
<gene>
    <name evidence="2" type="ORF">CXB65_02850</name>
</gene>
<evidence type="ECO:0000259" key="1">
    <source>
        <dbReference type="Pfam" id="PF06527"/>
    </source>
</evidence>
<organism evidence="2 3">
    <name type="scientific">Pseudomonas monteilii</name>
    <dbReference type="NCBI Taxonomy" id="76759"/>
    <lineage>
        <taxon>Bacteria</taxon>
        <taxon>Pseudomonadati</taxon>
        <taxon>Pseudomonadota</taxon>
        <taxon>Gammaproteobacteria</taxon>
        <taxon>Pseudomonadales</taxon>
        <taxon>Pseudomonadaceae</taxon>
        <taxon>Pseudomonas</taxon>
    </lineage>
</organism>
<dbReference type="EMBL" id="PJCG01000003">
    <property type="protein sequence ID" value="PKI25665.1"/>
    <property type="molecule type" value="Genomic_DNA"/>
</dbReference>
<accession>A0A2N1IY54</accession>
<comment type="caution">
    <text evidence="2">The sequence shown here is derived from an EMBL/GenBank/DDBJ whole genome shotgun (WGS) entry which is preliminary data.</text>
</comment>